<accession>A0A8S9GCH5</accession>
<evidence type="ECO:0000313" key="2">
    <source>
        <dbReference type="EMBL" id="KAF2543501.1"/>
    </source>
</evidence>
<feature type="compositionally biased region" description="Polar residues" evidence="1">
    <location>
        <begin position="165"/>
        <end position="179"/>
    </location>
</feature>
<name>A0A8S9GCH5_BRACR</name>
<dbReference type="EMBL" id="QGKW02002005">
    <property type="protein sequence ID" value="KAF2543501.1"/>
    <property type="molecule type" value="Genomic_DNA"/>
</dbReference>
<gene>
    <name evidence="2" type="ORF">F2Q68_00031281</name>
</gene>
<sequence>MVVEFSVKVAARTASSVLVSSGSNPPKLKATPPSSSLNSSAVPVNVLHLRRTGISMPCFIPVFALRSLWENCESDISRSFLHVTAGFRHQLSDEICMEMLKYSGDRKNYHHCRFSTSRSPPKWKRLATEQQQRRPPSELDLSLLPTFPIQTTAFKEETRRPETPSMYSEESVTTTTFPDSTAGERFVRGGGETTKLLNLFT</sequence>
<comment type="caution">
    <text evidence="2">The sequence shown here is derived from an EMBL/GenBank/DDBJ whole genome shotgun (WGS) entry which is preliminary data.</text>
</comment>
<evidence type="ECO:0000256" key="1">
    <source>
        <dbReference type="SAM" id="MobiDB-lite"/>
    </source>
</evidence>
<dbReference type="Proteomes" id="UP000712281">
    <property type="component" value="Unassembled WGS sequence"/>
</dbReference>
<proteinExistence type="predicted"/>
<reference evidence="2" key="1">
    <citation type="submission" date="2019-12" db="EMBL/GenBank/DDBJ databases">
        <title>Genome sequencing and annotation of Brassica cretica.</title>
        <authorList>
            <person name="Studholme D.J."/>
            <person name="Sarris P.F."/>
        </authorList>
    </citation>
    <scope>NUCLEOTIDE SEQUENCE</scope>
    <source>
        <strain evidence="2">PFS-001/15</strain>
        <tissue evidence="2">Leaf</tissue>
    </source>
</reference>
<feature type="region of interest" description="Disordered" evidence="1">
    <location>
        <begin position="18"/>
        <end position="40"/>
    </location>
</feature>
<evidence type="ECO:0000313" key="3">
    <source>
        <dbReference type="Proteomes" id="UP000712281"/>
    </source>
</evidence>
<organism evidence="2 3">
    <name type="scientific">Brassica cretica</name>
    <name type="common">Mustard</name>
    <dbReference type="NCBI Taxonomy" id="69181"/>
    <lineage>
        <taxon>Eukaryota</taxon>
        <taxon>Viridiplantae</taxon>
        <taxon>Streptophyta</taxon>
        <taxon>Embryophyta</taxon>
        <taxon>Tracheophyta</taxon>
        <taxon>Spermatophyta</taxon>
        <taxon>Magnoliopsida</taxon>
        <taxon>eudicotyledons</taxon>
        <taxon>Gunneridae</taxon>
        <taxon>Pentapetalae</taxon>
        <taxon>rosids</taxon>
        <taxon>malvids</taxon>
        <taxon>Brassicales</taxon>
        <taxon>Brassicaceae</taxon>
        <taxon>Brassiceae</taxon>
        <taxon>Brassica</taxon>
    </lineage>
</organism>
<dbReference type="AlphaFoldDB" id="A0A8S9GCH5"/>
<feature type="region of interest" description="Disordered" evidence="1">
    <location>
        <begin position="155"/>
        <end position="183"/>
    </location>
</feature>
<protein>
    <submittedName>
        <fullName evidence="2">Uncharacterized protein</fullName>
    </submittedName>
</protein>